<gene>
    <name evidence="1" type="ORF">TrLO_g14192</name>
</gene>
<proteinExistence type="predicted"/>
<organism evidence="1 2">
    <name type="scientific">Triparma laevis f. longispina</name>
    <dbReference type="NCBI Taxonomy" id="1714387"/>
    <lineage>
        <taxon>Eukaryota</taxon>
        <taxon>Sar</taxon>
        <taxon>Stramenopiles</taxon>
        <taxon>Ochrophyta</taxon>
        <taxon>Bolidophyceae</taxon>
        <taxon>Parmales</taxon>
        <taxon>Triparmaceae</taxon>
        <taxon>Triparma</taxon>
    </lineage>
</organism>
<reference evidence="2" key="1">
    <citation type="journal article" date="2023" name="Commun. Biol.">
        <title>Genome analysis of Parmales, the sister group of diatoms, reveals the evolutionary specialization of diatoms from phago-mixotrophs to photoautotrophs.</title>
        <authorList>
            <person name="Ban H."/>
            <person name="Sato S."/>
            <person name="Yoshikawa S."/>
            <person name="Yamada K."/>
            <person name="Nakamura Y."/>
            <person name="Ichinomiya M."/>
            <person name="Sato N."/>
            <person name="Blanc-Mathieu R."/>
            <person name="Endo H."/>
            <person name="Kuwata A."/>
            <person name="Ogata H."/>
        </authorList>
    </citation>
    <scope>NUCLEOTIDE SEQUENCE [LARGE SCALE GENOMIC DNA]</scope>
    <source>
        <strain evidence="2">NIES 3700</strain>
    </source>
</reference>
<protein>
    <submittedName>
        <fullName evidence="1">Uncharacterized protein</fullName>
    </submittedName>
</protein>
<evidence type="ECO:0000313" key="1">
    <source>
        <dbReference type="EMBL" id="GMH80287.1"/>
    </source>
</evidence>
<dbReference type="EMBL" id="BRXW01000978">
    <property type="protein sequence ID" value="GMH80287.1"/>
    <property type="molecule type" value="Genomic_DNA"/>
</dbReference>
<dbReference type="Proteomes" id="UP001165122">
    <property type="component" value="Unassembled WGS sequence"/>
</dbReference>
<feature type="non-terminal residue" evidence="1">
    <location>
        <position position="66"/>
    </location>
</feature>
<comment type="caution">
    <text evidence="1">The sequence shown here is derived from an EMBL/GenBank/DDBJ whole genome shotgun (WGS) entry which is preliminary data.</text>
</comment>
<sequence length="66" mass="6756">MGWGTAAGLTGNGIVWTPNPPTVGIDCTGTTVPAGCTYNNGDLNCGKDFVVEKGETVNINLGQDDK</sequence>
<accession>A0A9W7B369</accession>
<evidence type="ECO:0000313" key="2">
    <source>
        <dbReference type="Proteomes" id="UP001165122"/>
    </source>
</evidence>
<name>A0A9W7B369_9STRA</name>
<keyword evidence="2" id="KW-1185">Reference proteome</keyword>
<dbReference type="AlphaFoldDB" id="A0A9W7B369"/>